<evidence type="ECO:0000256" key="3">
    <source>
        <dbReference type="ARBA" id="ARBA00022833"/>
    </source>
</evidence>
<dbReference type="SUPFAM" id="SSF57850">
    <property type="entry name" value="RING/U-box"/>
    <property type="match status" value="1"/>
</dbReference>
<keyword evidence="8" id="KW-1185">Reference proteome</keyword>
<feature type="region of interest" description="Disordered" evidence="5">
    <location>
        <begin position="1"/>
        <end position="96"/>
    </location>
</feature>
<evidence type="ECO:0000256" key="2">
    <source>
        <dbReference type="ARBA" id="ARBA00022771"/>
    </source>
</evidence>
<dbReference type="Gene3D" id="3.30.40.10">
    <property type="entry name" value="Zinc/RING finger domain, C3HC4 (zinc finger)"/>
    <property type="match status" value="1"/>
</dbReference>
<keyword evidence="3" id="KW-0862">Zinc</keyword>
<feature type="compositionally biased region" description="Pro residues" evidence="5">
    <location>
        <begin position="21"/>
        <end position="31"/>
    </location>
</feature>
<dbReference type="Proteomes" id="UP000324748">
    <property type="component" value="Unassembled WGS sequence"/>
</dbReference>
<dbReference type="GO" id="GO:0043161">
    <property type="term" value="P:proteasome-mediated ubiquitin-dependent protein catabolic process"/>
    <property type="evidence" value="ECO:0007669"/>
    <property type="project" value="TreeGrafter"/>
</dbReference>
<dbReference type="PANTHER" id="PTHR22763">
    <property type="entry name" value="RING ZINC FINGER PROTEIN"/>
    <property type="match status" value="1"/>
</dbReference>
<dbReference type="PANTHER" id="PTHR22763:SF162">
    <property type="entry name" value="TRANSMEMBRANE E3 UBIQUITIN-PROTEIN LIGASE 1"/>
    <property type="match status" value="1"/>
</dbReference>
<dbReference type="PROSITE" id="PS50089">
    <property type="entry name" value="ZF_RING_2"/>
    <property type="match status" value="1"/>
</dbReference>
<protein>
    <recommendedName>
        <fullName evidence="6">RING-type domain-containing protein</fullName>
    </recommendedName>
</protein>
<dbReference type="GO" id="GO:0044695">
    <property type="term" value="C:Dsc E3 ubiquitin ligase complex"/>
    <property type="evidence" value="ECO:0007669"/>
    <property type="project" value="TreeGrafter"/>
</dbReference>
<dbReference type="EMBL" id="VSWC01000041">
    <property type="protein sequence ID" value="KAA1104229.1"/>
    <property type="molecule type" value="Genomic_DNA"/>
</dbReference>
<dbReference type="Pfam" id="PF13639">
    <property type="entry name" value="zf-RING_2"/>
    <property type="match status" value="1"/>
</dbReference>
<feature type="domain" description="RING-type" evidence="6">
    <location>
        <begin position="305"/>
        <end position="349"/>
    </location>
</feature>
<keyword evidence="1" id="KW-0479">Metal-binding</keyword>
<evidence type="ECO:0000259" key="6">
    <source>
        <dbReference type="PROSITE" id="PS50089"/>
    </source>
</evidence>
<dbReference type="GO" id="GO:0008270">
    <property type="term" value="F:zinc ion binding"/>
    <property type="evidence" value="ECO:0007669"/>
    <property type="project" value="UniProtKB-KW"/>
</dbReference>
<feature type="compositionally biased region" description="Pro residues" evidence="5">
    <location>
        <begin position="80"/>
        <end position="96"/>
    </location>
</feature>
<gene>
    <name evidence="7" type="ORF">PGT21_015494</name>
</gene>
<accession>A0A5B0PVV5</accession>
<keyword evidence="2 4" id="KW-0863">Zinc-finger</keyword>
<reference evidence="7 8" key="1">
    <citation type="submission" date="2019-05" db="EMBL/GenBank/DDBJ databases">
        <title>Emergence of the Ug99 lineage of the wheat stem rust pathogen through somatic hybridization.</title>
        <authorList>
            <person name="Li F."/>
            <person name="Upadhyaya N.M."/>
            <person name="Sperschneider J."/>
            <person name="Matny O."/>
            <person name="Nguyen-Phuc H."/>
            <person name="Mago R."/>
            <person name="Raley C."/>
            <person name="Miller M.E."/>
            <person name="Silverstein K.A.T."/>
            <person name="Henningsen E."/>
            <person name="Hirsch C.D."/>
            <person name="Visser B."/>
            <person name="Pretorius Z.A."/>
            <person name="Steffenson B.J."/>
            <person name="Schwessinger B."/>
            <person name="Dodds P.N."/>
            <person name="Figueroa M."/>
        </authorList>
    </citation>
    <scope>NUCLEOTIDE SEQUENCE [LARGE SCALE GENOMIC DNA]</scope>
    <source>
        <strain evidence="7">21-0</strain>
    </source>
</reference>
<dbReference type="OrthoDB" id="9984778at2759"/>
<sequence length="383" mass="42549">MDYIPDPNALDSPVEFSAGPFTPPGTPPPLPGVSFTPPGTPPSLADGSSTPQGPPPPLAAGSFTPPGTPPPLPEVSFTPPGTPPPPPPPLPPLPPSHFVPIPNPVVFPDDDKPMEGLPFEEAWWPLPPPLPEVSFTPPGTPPPPLPPLPPSHFVPIPNPVVFPDDDEPMEGLPVEEAWRPLTDLTKNCQPQIGAVFQTLAPQDQAKMTRFLRKMMEVFLTLFQNRQRDRLDARENSYLLRDLPQIRLILQASEESNAQLLTALINHWISLIHAFSNARRSQRVQDLLDRMKNPPARSARRAPSECPICMEILSDSRHSNVRAPCHLTHVFHRNCLQEWLEGELNCPMCRAPFALPHRRRQKTLVRLGRHRRPFDLLVLLCWGV</sequence>
<comment type="caution">
    <text evidence="7">The sequence shown here is derived from an EMBL/GenBank/DDBJ whole genome shotgun (WGS) entry which is preliminary data.</text>
</comment>
<dbReference type="GO" id="GO:0061630">
    <property type="term" value="F:ubiquitin protein ligase activity"/>
    <property type="evidence" value="ECO:0007669"/>
    <property type="project" value="TreeGrafter"/>
</dbReference>
<dbReference type="UniPathway" id="UPA00143"/>
<evidence type="ECO:0000313" key="8">
    <source>
        <dbReference type="Proteomes" id="UP000324748"/>
    </source>
</evidence>
<dbReference type="AlphaFoldDB" id="A0A5B0PVV5"/>
<dbReference type="GO" id="GO:0012505">
    <property type="term" value="C:endomembrane system"/>
    <property type="evidence" value="ECO:0007669"/>
    <property type="project" value="TreeGrafter"/>
</dbReference>
<name>A0A5B0PVV5_PUCGR</name>
<dbReference type="InterPro" id="IPR013083">
    <property type="entry name" value="Znf_RING/FYVE/PHD"/>
</dbReference>
<dbReference type="InterPro" id="IPR001841">
    <property type="entry name" value="Znf_RING"/>
</dbReference>
<dbReference type="GO" id="GO:0016567">
    <property type="term" value="P:protein ubiquitination"/>
    <property type="evidence" value="ECO:0007669"/>
    <property type="project" value="UniProtKB-UniPathway"/>
</dbReference>
<evidence type="ECO:0000256" key="4">
    <source>
        <dbReference type="PROSITE-ProRule" id="PRU00175"/>
    </source>
</evidence>
<proteinExistence type="predicted"/>
<evidence type="ECO:0000256" key="1">
    <source>
        <dbReference type="ARBA" id="ARBA00022723"/>
    </source>
</evidence>
<dbReference type="InterPro" id="IPR050731">
    <property type="entry name" value="HRD1_E3_ubiq-ligases"/>
</dbReference>
<evidence type="ECO:0000256" key="5">
    <source>
        <dbReference type="SAM" id="MobiDB-lite"/>
    </source>
</evidence>
<organism evidence="7 8">
    <name type="scientific">Puccinia graminis f. sp. tritici</name>
    <dbReference type="NCBI Taxonomy" id="56615"/>
    <lineage>
        <taxon>Eukaryota</taxon>
        <taxon>Fungi</taxon>
        <taxon>Dikarya</taxon>
        <taxon>Basidiomycota</taxon>
        <taxon>Pucciniomycotina</taxon>
        <taxon>Pucciniomycetes</taxon>
        <taxon>Pucciniales</taxon>
        <taxon>Pucciniaceae</taxon>
        <taxon>Puccinia</taxon>
    </lineage>
</organism>
<evidence type="ECO:0000313" key="7">
    <source>
        <dbReference type="EMBL" id="KAA1104229.1"/>
    </source>
</evidence>